<dbReference type="GO" id="GO:0009694">
    <property type="term" value="P:jasmonic acid metabolic process"/>
    <property type="evidence" value="ECO:0007669"/>
    <property type="project" value="TreeGrafter"/>
</dbReference>
<keyword evidence="3" id="KW-1185">Reference proteome</keyword>
<dbReference type="Gene3D" id="3.40.50.1820">
    <property type="entry name" value="alpha/beta hydrolase"/>
    <property type="match status" value="1"/>
</dbReference>
<organism evidence="2 3">
    <name type="scientific">Ceratodon purpureus</name>
    <name type="common">Fire moss</name>
    <name type="synonym">Dicranum purpureum</name>
    <dbReference type="NCBI Taxonomy" id="3225"/>
    <lineage>
        <taxon>Eukaryota</taxon>
        <taxon>Viridiplantae</taxon>
        <taxon>Streptophyta</taxon>
        <taxon>Embryophyta</taxon>
        <taxon>Bryophyta</taxon>
        <taxon>Bryophytina</taxon>
        <taxon>Bryopsida</taxon>
        <taxon>Dicranidae</taxon>
        <taxon>Pseudoditrichales</taxon>
        <taxon>Ditrichaceae</taxon>
        <taxon>Ceratodon</taxon>
    </lineage>
</organism>
<dbReference type="GO" id="GO:0080030">
    <property type="term" value="F:methyl indole-3-acetate esterase activity"/>
    <property type="evidence" value="ECO:0007669"/>
    <property type="project" value="TreeGrafter"/>
</dbReference>
<dbReference type="EMBL" id="CM026431">
    <property type="protein sequence ID" value="KAG0558136.1"/>
    <property type="molecule type" value="Genomic_DNA"/>
</dbReference>
<dbReference type="Pfam" id="PF12697">
    <property type="entry name" value="Abhydrolase_6"/>
    <property type="match status" value="1"/>
</dbReference>
<reference evidence="2" key="1">
    <citation type="submission" date="2020-06" db="EMBL/GenBank/DDBJ databases">
        <title>WGS assembly of Ceratodon purpureus strain R40.</title>
        <authorList>
            <person name="Carey S.B."/>
            <person name="Jenkins J."/>
            <person name="Shu S."/>
            <person name="Lovell J.T."/>
            <person name="Sreedasyam A."/>
            <person name="Maumus F."/>
            <person name="Tiley G.P."/>
            <person name="Fernandez-Pozo N."/>
            <person name="Barry K."/>
            <person name="Chen C."/>
            <person name="Wang M."/>
            <person name="Lipzen A."/>
            <person name="Daum C."/>
            <person name="Saski C.A."/>
            <person name="Payton A.C."/>
            <person name="Mcbreen J.C."/>
            <person name="Conrad R.E."/>
            <person name="Kollar L.M."/>
            <person name="Olsson S."/>
            <person name="Huttunen S."/>
            <person name="Landis J.B."/>
            <person name="Wickett N.J."/>
            <person name="Johnson M.G."/>
            <person name="Rensing S.A."/>
            <person name="Grimwood J."/>
            <person name="Schmutz J."/>
            <person name="Mcdaniel S.F."/>
        </authorList>
    </citation>
    <scope>NUCLEOTIDE SEQUENCE</scope>
    <source>
        <strain evidence="2">R40</strain>
    </source>
</reference>
<comment type="caution">
    <text evidence="2">The sequence shown here is derived from an EMBL/GenBank/DDBJ whole genome shotgun (WGS) entry which is preliminary data.</text>
</comment>
<dbReference type="GO" id="GO:0080032">
    <property type="term" value="F:methyl jasmonate esterase activity"/>
    <property type="evidence" value="ECO:0007669"/>
    <property type="project" value="TreeGrafter"/>
</dbReference>
<dbReference type="PANTHER" id="PTHR10992">
    <property type="entry name" value="METHYLESTERASE FAMILY MEMBER"/>
    <property type="match status" value="1"/>
</dbReference>
<evidence type="ECO:0000313" key="3">
    <source>
        <dbReference type="Proteomes" id="UP000822688"/>
    </source>
</evidence>
<sequence length="196" mass="22090">MMQVVLVAHSMGGLTTLQLMESFSSKICLTIFVAAVITASDLSLFDNSLLWKLMYTDCAVARYQVSHFTDGAQNPPTSIYFPTPSLKEVFYSDCDSEDIALCSILVRPFPCRVLKRPITYSKEKYGQVPSVYIRYSKDTTLPPRAQEHIVKNYGPFKEIIEIDGGHFNHWPKVDDFTKLVTDLAEKYIKGEGSLST</sequence>
<evidence type="ECO:0000259" key="1">
    <source>
        <dbReference type="Pfam" id="PF12697"/>
    </source>
</evidence>
<dbReference type="Proteomes" id="UP000822688">
    <property type="component" value="Chromosome 10"/>
</dbReference>
<dbReference type="SUPFAM" id="SSF53474">
    <property type="entry name" value="alpha/beta-Hydrolases"/>
    <property type="match status" value="1"/>
</dbReference>
<feature type="domain" description="AB hydrolase-1" evidence="1">
    <location>
        <begin position="3"/>
        <end position="170"/>
    </location>
</feature>
<dbReference type="InterPro" id="IPR029058">
    <property type="entry name" value="AB_hydrolase_fold"/>
</dbReference>
<dbReference type="GO" id="GO:0009696">
    <property type="term" value="P:salicylic acid metabolic process"/>
    <property type="evidence" value="ECO:0007669"/>
    <property type="project" value="TreeGrafter"/>
</dbReference>
<name>A0A8T0GFD7_CERPU</name>
<proteinExistence type="predicted"/>
<dbReference type="InterPro" id="IPR000073">
    <property type="entry name" value="AB_hydrolase_1"/>
</dbReference>
<evidence type="ECO:0000313" key="2">
    <source>
        <dbReference type="EMBL" id="KAG0558136.1"/>
    </source>
</evidence>
<dbReference type="GO" id="GO:0080031">
    <property type="term" value="F:methyl salicylate esterase activity"/>
    <property type="evidence" value="ECO:0007669"/>
    <property type="project" value="TreeGrafter"/>
</dbReference>
<dbReference type="AlphaFoldDB" id="A0A8T0GFD7"/>
<dbReference type="InterPro" id="IPR045889">
    <property type="entry name" value="MES/HNL"/>
</dbReference>
<protein>
    <recommendedName>
        <fullName evidence="1">AB hydrolase-1 domain-containing protein</fullName>
    </recommendedName>
</protein>
<accession>A0A8T0GFD7</accession>
<dbReference type="PANTHER" id="PTHR10992:SF1032">
    <property type="entry name" value="METHYLESTERASE 17"/>
    <property type="match status" value="1"/>
</dbReference>
<gene>
    <name evidence="2" type="ORF">KC19_10G007100</name>
</gene>